<evidence type="ECO:0000256" key="1">
    <source>
        <dbReference type="ARBA" id="ARBA00004123"/>
    </source>
</evidence>
<dbReference type="EMBL" id="DAKRPA010000057">
    <property type="protein sequence ID" value="DBA00834.1"/>
    <property type="molecule type" value="Genomic_DNA"/>
</dbReference>
<evidence type="ECO:0000256" key="8">
    <source>
        <dbReference type="ARBA" id="ARBA00043975"/>
    </source>
</evidence>
<dbReference type="PANTHER" id="PTHR46765">
    <property type="entry name" value="P-LOOP CONTAINING NUCLEOSIDE TRIPHOSPHATE HYDROLASES SUPERFAMILY PROTEIN"/>
    <property type="match status" value="1"/>
</dbReference>
<feature type="compositionally biased region" description="Basic and acidic residues" evidence="9">
    <location>
        <begin position="22"/>
        <end position="54"/>
    </location>
</feature>
<evidence type="ECO:0000313" key="12">
    <source>
        <dbReference type="Proteomes" id="UP001146120"/>
    </source>
</evidence>
<keyword evidence="12" id="KW-1185">Reference proteome</keyword>
<comment type="similarity">
    <text evidence="8">Belongs to the activator 1 small subunits family. CTF18 subfamily.</text>
</comment>
<dbReference type="PANTHER" id="PTHR46765:SF1">
    <property type="entry name" value="P-LOOP CONTAINING NUCLEOSIDE TRIPHOSPHATE HYDROLASES SUPERFAMILY PROTEIN"/>
    <property type="match status" value="1"/>
</dbReference>
<dbReference type="GO" id="GO:0005634">
    <property type="term" value="C:nucleus"/>
    <property type="evidence" value="ECO:0007669"/>
    <property type="project" value="UniProtKB-SubCell"/>
</dbReference>
<evidence type="ECO:0000256" key="7">
    <source>
        <dbReference type="ARBA" id="ARBA00023306"/>
    </source>
</evidence>
<dbReference type="InterPro" id="IPR003959">
    <property type="entry name" value="ATPase_AAA_core"/>
</dbReference>
<evidence type="ECO:0000256" key="4">
    <source>
        <dbReference type="ARBA" id="ARBA00022840"/>
    </source>
</evidence>
<dbReference type="Gene3D" id="1.10.8.60">
    <property type="match status" value="1"/>
</dbReference>
<feature type="compositionally biased region" description="Basic and acidic residues" evidence="9">
    <location>
        <begin position="861"/>
        <end position="871"/>
    </location>
</feature>
<dbReference type="Proteomes" id="UP001146120">
    <property type="component" value="Unassembled WGS sequence"/>
</dbReference>
<name>A0AAV2Z426_9STRA</name>
<reference evidence="11" key="1">
    <citation type="submission" date="2022-11" db="EMBL/GenBank/DDBJ databases">
        <authorList>
            <person name="Morgan W.R."/>
            <person name="Tartar A."/>
        </authorList>
    </citation>
    <scope>NUCLEOTIDE SEQUENCE</scope>
    <source>
        <strain evidence="11">ARSEF 373</strain>
    </source>
</reference>
<feature type="region of interest" description="Disordered" evidence="9">
    <location>
        <begin position="856"/>
        <end position="886"/>
    </location>
</feature>
<accession>A0AAV2Z426</accession>
<evidence type="ECO:0000256" key="9">
    <source>
        <dbReference type="SAM" id="MobiDB-lite"/>
    </source>
</evidence>
<feature type="domain" description="AAA+ ATPase" evidence="10">
    <location>
        <begin position="328"/>
        <end position="471"/>
    </location>
</feature>
<dbReference type="AlphaFoldDB" id="A0AAV2Z426"/>
<dbReference type="Pfam" id="PF00004">
    <property type="entry name" value="AAA"/>
    <property type="match status" value="1"/>
</dbReference>
<comment type="subcellular location">
    <subcellularLocation>
        <location evidence="1">Nucleus</location>
    </subcellularLocation>
</comment>
<dbReference type="SUPFAM" id="SSF52540">
    <property type="entry name" value="P-loop containing nucleoside triphosphate hydrolases"/>
    <property type="match status" value="1"/>
</dbReference>
<gene>
    <name evidence="11" type="ORF">N0F65_008477</name>
</gene>
<dbReference type="InterPro" id="IPR047854">
    <property type="entry name" value="RFC_lid"/>
</dbReference>
<protein>
    <recommendedName>
        <fullName evidence="10">AAA+ ATPase domain-containing protein</fullName>
    </recommendedName>
</protein>
<feature type="compositionally biased region" description="Polar residues" evidence="9">
    <location>
        <begin position="288"/>
        <end position="312"/>
    </location>
</feature>
<keyword evidence="3" id="KW-0547">Nucleotide-binding</keyword>
<feature type="compositionally biased region" description="Acidic residues" evidence="9">
    <location>
        <begin position="1"/>
        <end position="21"/>
    </location>
</feature>
<dbReference type="GO" id="GO:0006260">
    <property type="term" value="P:DNA replication"/>
    <property type="evidence" value="ECO:0007669"/>
    <property type="project" value="UniProtKB-KW"/>
</dbReference>
<keyword evidence="5" id="KW-0238">DNA-binding</keyword>
<feature type="region of interest" description="Disordered" evidence="9">
    <location>
        <begin position="1"/>
        <end position="82"/>
    </location>
</feature>
<evidence type="ECO:0000256" key="3">
    <source>
        <dbReference type="ARBA" id="ARBA00022741"/>
    </source>
</evidence>
<dbReference type="GO" id="GO:0016887">
    <property type="term" value="F:ATP hydrolysis activity"/>
    <property type="evidence" value="ECO:0007669"/>
    <property type="project" value="InterPro"/>
</dbReference>
<dbReference type="InterPro" id="IPR027417">
    <property type="entry name" value="P-loop_NTPase"/>
</dbReference>
<evidence type="ECO:0000256" key="6">
    <source>
        <dbReference type="ARBA" id="ARBA00023242"/>
    </source>
</evidence>
<dbReference type="GO" id="GO:0003677">
    <property type="term" value="F:DNA binding"/>
    <property type="evidence" value="ECO:0007669"/>
    <property type="project" value="UniProtKB-KW"/>
</dbReference>
<feature type="region of interest" description="Disordered" evidence="9">
    <location>
        <begin position="288"/>
        <end position="325"/>
    </location>
</feature>
<evidence type="ECO:0000313" key="11">
    <source>
        <dbReference type="EMBL" id="DBA00834.1"/>
    </source>
</evidence>
<organism evidence="11 12">
    <name type="scientific">Lagenidium giganteum</name>
    <dbReference type="NCBI Taxonomy" id="4803"/>
    <lineage>
        <taxon>Eukaryota</taxon>
        <taxon>Sar</taxon>
        <taxon>Stramenopiles</taxon>
        <taxon>Oomycota</taxon>
        <taxon>Peronosporomycetes</taxon>
        <taxon>Pythiales</taxon>
        <taxon>Pythiaceae</taxon>
    </lineage>
</organism>
<comment type="caution">
    <text evidence="11">The sequence shown here is derived from an EMBL/GenBank/DDBJ whole genome shotgun (WGS) entry which is preliminary data.</text>
</comment>
<evidence type="ECO:0000256" key="5">
    <source>
        <dbReference type="ARBA" id="ARBA00023125"/>
    </source>
</evidence>
<dbReference type="GO" id="GO:0005524">
    <property type="term" value="F:ATP binding"/>
    <property type="evidence" value="ECO:0007669"/>
    <property type="project" value="UniProtKB-KW"/>
</dbReference>
<feature type="region of interest" description="Disordered" evidence="9">
    <location>
        <begin position="105"/>
        <end position="124"/>
    </location>
</feature>
<dbReference type="SMART" id="SM00382">
    <property type="entry name" value="AAA"/>
    <property type="match status" value="1"/>
</dbReference>
<keyword evidence="2" id="KW-0235">DNA replication</keyword>
<dbReference type="InterPro" id="IPR053016">
    <property type="entry name" value="CTF18-RFC_complex"/>
</dbReference>
<reference evidence="11" key="2">
    <citation type="journal article" date="2023" name="Microbiol Resour">
        <title>Decontamination and Annotation of the Draft Genome Sequence of the Oomycete Lagenidium giganteum ARSEF 373.</title>
        <authorList>
            <person name="Morgan W.R."/>
            <person name="Tartar A."/>
        </authorList>
    </citation>
    <scope>NUCLEOTIDE SEQUENCE</scope>
    <source>
        <strain evidence="11">ARSEF 373</strain>
    </source>
</reference>
<keyword evidence="4" id="KW-0067">ATP-binding</keyword>
<dbReference type="CDD" id="cd18140">
    <property type="entry name" value="HLD_clamp_RFC"/>
    <property type="match status" value="1"/>
</dbReference>
<evidence type="ECO:0000259" key="10">
    <source>
        <dbReference type="SMART" id="SM00382"/>
    </source>
</evidence>
<evidence type="ECO:0000256" key="2">
    <source>
        <dbReference type="ARBA" id="ARBA00022705"/>
    </source>
</evidence>
<keyword evidence="6" id="KW-0539">Nucleus</keyword>
<proteinExistence type="inferred from homology"/>
<dbReference type="Gene3D" id="3.40.50.300">
    <property type="entry name" value="P-loop containing nucleotide triphosphate hydrolases"/>
    <property type="match status" value="1"/>
</dbReference>
<dbReference type="InterPro" id="IPR003593">
    <property type="entry name" value="AAA+_ATPase"/>
</dbReference>
<dbReference type="CDD" id="cd00009">
    <property type="entry name" value="AAA"/>
    <property type="match status" value="1"/>
</dbReference>
<keyword evidence="7" id="KW-0131">Cell cycle</keyword>
<sequence>MTNMDDEIYAYEQEMNEEDEWEAMHAHEMEAAEEALREMDEAAMEAERDQRDSRPQQPPVDDALPDAHNGGDDEDEDSLDPNERIARVQSRLNRVLERCANLLGESESRSSNTQQLPGHSEVLPDTEVIVDDRNGLLAKQQQKQKFHEILDGQTKEFLHSRPPIDVDSMPLVLSGGDRMFFRKRTSPLDVERPKHAAAAVDINTLLPVSVEMMMMNIEQRQIELAMEKDDVPALEIPRPAAARTDRGVLWLDKYRPERFMDLLSDERTNREVLLWMKRWDSFVFPHKNSSVSTRQSPTGTPTTKSGAFTSKLVTRPAAEQETEDPRPAEKIILICGPPGAGKTTLANIVARHAGYNPIEINASDDRTPGVLKNRIISAMEMQSIWGDRKPNCIILDEIDGAMSGGDGKTAIHAIQEIVQAPLHQKRTGKSGGNTNHHPLTRPIICICNDQYAAVLRPLRKLAKIFVLDTPNQQRLISRLKVICRQEGLKVNTGVLAELCTAGVNDIRYCVNVLQFQQSSNKTLQRGALLNGEGGFLGQKDAAHGLSDLAELVFFEPKNQKGSPSPSRKRALIGEAARAVGNNQLLLQALDENLPQMVFNDPTLTKMCDAFEWLGTADHWDTRARTSAQFAFASYVSFAALAVHDACCMSTRRRIEYPRASSEFQRLQDKSTNILQALLDNCRLHASFQLSYGVLSVDVIPWLLGVLSPNVRRHNSSTQTPDERAIMKHLIQLMAELGLAFRPKFQFDGSEDYVLEPPVHELVVFKKSERDRPGATLLPLTVRKMIAREVELETMRKTELSSAPRPVGKAKESAAAVTTNGATPARPIPPLLSEEEEQRQLEALRRRNPFAFAYREAKRKRHAEEKEQERAAKRANGTGGDDDGAPDKTVRYKFNEGYTCGIKTAVYVRDLL</sequence>